<gene>
    <name evidence="2" type="ORF">JZO85_21005</name>
</gene>
<evidence type="ECO:0000256" key="1">
    <source>
        <dbReference type="SAM" id="MobiDB-lite"/>
    </source>
</evidence>
<protein>
    <submittedName>
        <fullName evidence="2">Uncharacterized protein</fullName>
    </submittedName>
</protein>
<feature type="region of interest" description="Disordered" evidence="1">
    <location>
        <begin position="272"/>
        <end position="322"/>
    </location>
</feature>
<reference evidence="2 3" key="1">
    <citation type="submission" date="2021-03" db="EMBL/GenBank/DDBJ databases">
        <title>Enterococcal diversity collection.</title>
        <authorList>
            <person name="Gilmore M.S."/>
            <person name="Schwartzman J."/>
            <person name="Van Tyne D."/>
            <person name="Martin M."/>
            <person name="Earl A.M."/>
            <person name="Manson A.L."/>
            <person name="Straub T."/>
            <person name="Salamzade R."/>
            <person name="Saavedra J."/>
            <person name="Lebreton F."/>
            <person name="Prichula J."/>
            <person name="Schaufler K."/>
            <person name="Gaca A."/>
            <person name="Sgardioli B."/>
            <person name="Wagenaar J."/>
            <person name="Strong T."/>
        </authorList>
    </citation>
    <scope>NUCLEOTIDE SEQUENCE [LARGE SCALE GENOMIC DNA]</scope>
    <source>
        <strain evidence="2 3">MJM16</strain>
    </source>
</reference>
<dbReference type="EMBL" id="JAFLVR010000072">
    <property type="protein sequence ID" value="MBO0454749.1"/>
    <property type="molecule type" value="Genomic_DNA"/>
</dbReference>
<dbReference type="Proteomes" id="UP000664495">
    <property type="component" value="Unassembled WGS sequence"/>
</dbReference>
<sequence>MKEAVLGQRQIFGMLRKSLEKRVIQRYEQTRNAAEIVEAAVALLIRDALSVADFSFMFPEIIREIYLTAKPNDCLRRHCVYFQNYFSDEEEWQTVIHRLFKNKEEYHEFTKETCLYRELLEKKARETAEKSDFQFDLVSIFKDTNGKRYTWTLRDTKRVSRGLEGETAEVLEILTTLTIFQAAGVRRFAEYVKFKSVLSSIDAWHEADPEEQEESPALESPEDKQQISVRTEQKELTSKSSNERINQKPLDQGTADQADKLHSLLENLPLNEGSARSFANNPIATKSPHIKKTAENPQESQTSNRRPDKAEEHSKQVPEKKSWEYTIKKLLGKV</sequence>
<evidence type="ECO:0000313" key="2">
    <source>
        <dbReference type="EMBL" id="MBO0454749.1"/>
    </source>
</evidence>
<comment type="caution">
    <text evidence="2">The sequence shown here is derived from an EMBL/GenBank/DDBJ whole genome shotgun (WGS) entry which is preliminary data.</text>
</comment>
<feature type="compositionally biased region" description="Polar residues" evidence="1">
    <location>
        <begin position="295"/>
        <end position="304"/>
    </location>
</feature>
<feature type="compositionally biased region" description="Basic and acidic residues" evidence="1">
    <location>
        <begin position="305"/>
        <end position="322"/>
    </location>
</feature>
<name>A0ABS3HMR0_9ENTE</name>
<feature type="compositionally biased region" description="Basic and acidic residues" evidence="1">
    <location>
        <begin position="221"/>
        <end position="246"/>
    </location>
</feature>
<keyword evidence="3" id="KW-1185">Reference proteome</keyword>
<proteinExistence type="predicted"/>
<dbReference type="RefSeq" id="WP_207110475.1">
    <property type="nucleotide sequence ID" value="NZ_JAFLVR010000072.1"/>
</dbReference>
<accession>A0ABS3HMR0</accession>
<organism evidence="2 3">
    <name type="scientific">Candidatus Enterococcus murrayae</name>
    <dbReference type="NCBI Taxonomy" id="2815321"/>
    <lineage>
        <taxon>Bacteria</taxon>
        <taxon>Bacillati</taxon>
        <taxon>Bacillota</taxon>
        <taxon>Bacilli</taxon>
        <taxon>Lactobacillales</taxon>
        <taxon>Enterococcaceae</taxon>
        <taxon>Enterococcus</taxon>
    </lineage>
</organism>
<feature type="region of interest" description="Disordered" evidence="1">
    <location>
        <begin position="206"/>
        <end position="253"/>
    </location>
</feature>
<evidence type="ECO:0000313" key="3">
    <source>
        <dbReference type="Proteomes" id="UP000664495"/>
    </source>
</evidence>